<accession>A0ABQ0XKH2</accession>
<keyword evidence="1" id="KW-0812">Transmembrane</keyword>
<proteinExistence type="predicted"/>
<organism evidence="2 3">
    <name type="scientific">Staphylococcus kloosii</name>
    <dbReference type="NCBI Taxonomy" id="29384"/>
    <lineage>
        <taxon>Bacteria</taxon>
        <taxon>Bacillati</taxon>
        <taxon>Bacillota</taxon>
        <taxon>Bacilli</taxon>
        <taxon>Bacillales</taxon>
        <taxon>Staphylococcaceae</taxon>
        <taxon>Staphylococcus</taxon>
    </lineage>
</organism>
<name>A0ABQ0XKH2_9STAP</name>
<feature type="transmembrane region" description="Helical" evidence="1">
    <location>
        <begin position="42"/>
        <end position="66"/>
    </location>
</feature>
<keyword evidence="1" id="KW-1133">Transmembrane helix</keyword>
<protein>
    <submittedName>
        <fullName evidence="2">Uncharacterized protein</fullName>
    </submittedName>
</protein>
<dbReference type="EMBL" id="BKAQ01000008">
    <property type="protein sequence ID" value="GEP81931.1"/>
    <property type="molecule type" value="Genomic_DNA"/>
</dbReference>
<feature type="transmembrane region" description="Helical" evidence="1">
    <location>
        <begin position="15"/>
        <end position="36"/>
    </location>
</feature>
<sequence length="76" mass="8732">MKENNFRGNNNKNKAILVSSLPIFIYFIVLSIHTIMTKDSLIATGLSIFSLIIFTTMTTILLYSYIINKKHVQDHK</sequence>
<dbReference type="RefSeq" id="WP_103295197.1">
    <property type="nucleotide sequence ID" value="NZ_BKAQ01000008.1"/>
</dbReference>
<evidence type="ECO:0000313" key="2">
    <source>
        <dbReference type="EMBL" id="GEP81931.1"/>
    </source>
</evidence>
<gene>
    <name evidence="2" type="ORF">SKL01_11090</name>
</gene>
<reference evidence="2 3" key="1">
    <citation type="submission" date="2019-07" db="EMBL/GenBank/DDBJ databases">
        <title>Whole genome shotgun sequence of Staphylococcus kloosii NBRC 109624.</title>
        <authorList>
            <person name="Hosoyama A."/>
            <person name="Uohara A."/>
            <person name="Ohji S."/>
            <person name="Ichikawa N."/>
        </authorList>
    </citation>
    <scope>NUCLEOTIDE SEQUENCE [LARGE SCALE GENOMIC DNA]</scope>
    <source>
        <strain evidence="2 3">NBRC 109624</strain>
    </source>
</reference>
<comment type="caution">
    <text evidence="2">The sequence shown here is derived from an EMBL/GenBank/DDBJ whole genome shotgun (WGS) entry which is preliminary data.</text>
</comment>
<keyword evidence="1" id="KW-0472">Membrane</keyword>
<dbReference type="GeneID" id="69903901"/>
<evidence type="ECO:0000313" key="3">
    <source>
        <dbReference type="Proteomes" id="UP000321040"/>
    </source>
</evidence>
<keyword evidence="3" id="KW-1185">Reference proteome</keyword>
<evidence type="ECO:0000256" key="1">
    <source>
        <dbReference type="SAM" id="Phobius"/>
    </source>
</evidence>
<dbReference type="Proteomes" id="UP000321040">
    <property type="component" value="Unassembled WGS sequence"/>
</dbReference>